<dbReference type="VEuPathDB" id="CryptoDB:Vbra_14080"/>
<dbReference type="Proteomes" id="UP000041254">
    <property type="component" value="Unassembled WGS sequence"/>
</dbReference>
<evidence type="ECO:0000256" key="2">
    <source>
        <dbReference type="ARBA" id="ARBA00023157"/>
    </source>
</evidence>
<proteinExistence type="inferred from homology"/>
<evidence type="ECO:0000313" key="3">
    <source>
        <dbReference type="EMBL" id="CEM04666.1"/>
    </source>
</evidence>
<dbReference type="PANTHER" id="PTHR28627:SF1">
    <property type="entry name" value="CYTOCHROME C OXIDASE ASSEMBLY FACTOR 5"/>
    <property type="match status" value="1"/>
</dbReference>
<evidence type="ECO:0000256" key="1">
    <source>
        <dbReference type="ARBA" id="ARBA00007785"/>
    </source>
</evidence>
<dbReference type="PANTHER" id="PTHR28627">
    <property type="entry name" value="CYTOCHROME C OXIDASE ASSEMBLY FACTOR 5"/>
    <property type="match status" value="1"/>
</dbReference>
<evidence type="ECO:0008006" key="5">
    <source>
        <dbReference type="Google" id="ProtNLM"/>
    </source>
</evidence>
<dbReference type="AlphaFoldDB" id="A0A0G4F0S6"/>
<evidence type="ECO:0000313" key="4">
    <source>
        <dbReference type="Proteomes" id="UP000041254"/>
    </source>
</evidence>
<dbReference type="OrthoDB" id="282149at2759"/>
<accession>A0A0G4F0S6</accession>
<comment type="similarity">
    <text evidence="1">Belongs to the PET191 family.</text>
</comment>
<sequence length="86" mass="9754">MSLPLSEDKPHRSASNSCKKVHDEMVTCYKQSKCFAEYGYTFRQCLHSKDGAVVGDDCIVLRKAYAQCRRNLTNPAFRQMGNPYSA</sequence>
<organism evidence="3 4">
    <name type="scientific">Vitrella brassicaformis (strain CCMP3155)</name>
    <dbReference type="NCBI Taxonomy" id="1169540"/>
    <lineage>
        <taxon>Eukaryota</taxon>
        <taxon>Sar</taxon>
        <taxon>Alveolata</taxon>
        <taxon>Colpodellida</taxon>
        <taxon>Vitrellaceae</taxon>
        <taxon>Vitrella</taxon>
    </lineage>
</organism>
<dbReference type="GO" id="GO:0005739">
    <property type="term" value="C:mitochondrion"/>
    <property type="evidence" value="ECO:0007669"/>
    <property type="project" value="TreeGrafter"/>
</dbReference>
<name>A0A0G4F0S6_VITBC</name>
<dbReference type="GO" id="GO:0033617">
    <property type="term" value="P:mitochondrial respiratory chain complex IV assembly"/>
    <property type="evidence" value="ECO:0007669"/>
    <property type="project" value="TreeGrafter"/>
</dbReference>
<gene>
    <name evidence="3" type="ORF">Vbra_14080</name>
</gene>
<dbReference type="InterPro" id="IPR018793">
    <property type="entry name" value="Cyt_c_oxidase_assmbl_Pet191"/>
</dbReference>
<keyword evidence="4" id="KW-1185">Reference proteome</keyword>
<reference evidence="3 4" key="1">
    <citation type="submission" date="2014-11" db="EMBL/GenBank/DDBJ databases">
        <authorList>
            <person name="Zhu J."/>
            <person name="Qi W."/>
            <person name="Song R."/>
        </authorList>
    </citation>
    <scope>NUCLEOTIDE SEQUENCE [LARGE SCALE GENOMIC DNA]</scope>
</reference>
<dbReference type="OMA" id="FEECLHN"/>
<dbReference type="Pfam" id="PF10203">
    <property type="entry name" value="Pet191_N"/>
    <property type="match status" value="1"/>
</dbReference>
<protein>
    <recommendedName>
        <fullName evidence="5">Cytochrome c oxidase assembly factor 5</fullName>
    </recommendedName>
</protein>
<dbReference type="EMBL" id="CDMY01000355">
    <property type="protein sequence ID" value="CEM04666.1"/>
    <property type="molecule type" value="Genomic_DNA"/>
</dbReference>
<keyword evidence="2" id="KW-1015">Disulfide bond</keyword>
<dbReference type="InParanoid" id="A0A0G4F0S6"/>